<dbReference type="CDD" id="cd07957">
    <property type="entry name" value="Anticodon_Ia_Met"/>
    <property type="match status" value="1"/>
</dbReference>
<evidence type="ECO:0000256" key="9">
    <source>
        <dbReference type="ARBA" id="ARBA00030904"/>
    </source>
</evidence>
<keyword evidence="4" id="KW-0436">Ligase</keyword>
<dbReference type="SUPFAM" id="SSF57770">
    <property type="entry name" value="Methionyl-tRNA synthetase (MetRS), Zn-domain"/>
    <property type="match status" value="1"/>
</dbReference>
<evidence type="ECO:0000259" key="11">
    <source>
        <dbReference type="Pfam" id="PF09334"/>
    </source>
</evidence>
<dbReference type="AlphaFoldDB" id="A0A381SZQ9"/>
<dbReference type="InterPro" id="IPR014758">
    <property type="entry name" value="Met-tRNA_synth"/>
</dbReference>
<evidence type="ECO:0000256" key="6">
    <source>
        <dbReference type="ARBA" id="ARBA00022840"/>
    </source>
</evidence>
<evidence type="ECO:0000313" key="13">
    <source>
        <dbReference type="EMBL" id="SVA07927.1"/>
    </source>
</evidence>
<comment type="catalytic activity">
    <reaction evidence="10">
        <text>tRNA(Met) + L-methionine + ATP = L-methionyl-tRNA(Met) + AMP + diphosphate</text>
        <dbReference type="Rhea" id="RHEA:13481"/>
        <dbReference type="Rhea" id="RHEA-COMP:9667"/>
        <dbReference type="Rhea" id="RHEA-COMP:9698"/>
        <dbReference type="ChEBI" id="CHEBI:30616"/>
        <dbReference type="ChEBI" id="CHEBI:33019"/>
        <dbReference type="ChEBI" id="CHEBI:57844"/>
        <dbReference type="ChEBI" id="CHEBI:78442"/>
        <dbReference type="ChEBI" id="CHEBI:78530"/>
        <dbReference type="ChEBI" id="CHEBI:456215"/>
        <dbReference type="EC" id="6.1.1.10"/>
    </reaction>
</comment>
<dbReference type="GO" id="GO:0006431">
    <property type="term" value="P:methionyl-tRNA aminoacylation"/>
    <property type="evidence" value="ECO:0007669"/>
    <property type="project" value="InterPro"/>
</dbReference>
<dbReference type="Gene3D" id="3.40.50.620">
    <property type="entry name" value="HUPs"/>
    <property type="match status" value="1"/>
</dbReference>
<comment type="subcellular location">
    <subcellularLocation>
        <location evidence="1">Cytoplasm</location>
    </subcellularLocation>
</comment>
<dbReference type="NCBIfam" id="NF001100">
    <property type="entry name" value="PRK00133.1"/>
    <property type="match status" value="1"/>
</dbReference>
<dbReference type="PANTHER" id="PTHR45765">
    <property type="entry name" value="METHIONINE--TRNA LIGASE"/>
    <property type="match status" value="1"/>
</dbReference>
<dbReference type="PANTHER" id="PTHR45765:SF1">
    <property type="entry name" value="METHIONINE--TRNA LIGASE, CYTOPLASMIC"/>
    <property type="match status" value="1"/>
</dbReference>
<keyword evidence="6" id="KW-0067">ATP-binding</keyword>
<keyword evidence="3" id="KW-0963">Cytoplasm</keyword>
<dbReference type="Pfam" id="PF19303">
    <property type="entry name" value="Anticodon_3"/>
    <property type="match status" value="1"/>
</dbReference>
<keyword evidence="7" id="KW-0648">Protein biosynthesis</keyword>
<evidence type="ECO:0000256" key="7">
    <source>
        <dbReference type="ARBA" id="ARBA00022917"/>
    </source>
</evidence>
<dbReference type="InterPro" id="IPR014729">
    <property type="entry name" value="Rossmann-like_a/b/a_fold"/>
</dbReference>
<sequence length="555" mass="62882">MSRKILVAVAWPYVNGEPHLGHIAGMNVPADIFARYHRMMGNEVVMVSGSDMHGTPTTLKAADEGVSPEVIATRYHEIWSKALEDMSFSYDLYTHTHTDRHREVTQELFTKLKKNGHLVEATQSMPFSETEQRFLSDRFVVGTCPHCASDSARGDQCDTCGRTLDPIDLINIRSSRDGSTPIFKDTTHQMLRLGDFQSALEEWVEDKSDWRQNVRNQTLGILREGLHDRAITRDIDWGVPVPLEGYESKRIYVWFEAVIGYLSATRAWAEQQGTPDAWKKWWVEPDGESYYFQGKDNVSFHTIMLPSILLGSGELNMPTDVVANEYLNLGGIDFSKSRGHAVWLPDFLTRYEPDPLRYYLASIMPETSDSEFTWQGFHAANNNELVATFGNFVHRVLTITTRNFDNAVPTPGKLDDDDEVALNACDTALKEVSNAIDRRKFRDGLRAAMRLAQTGNRYIDTKEPWKTVKIDKESAGTALWVGLNIISTLRTVFYPYLPTSADKIHSMLFKDGDTLSDGWAKRDIIPSDSIGKPKPLFRKLDDSIIEEENTRLIGN</sequence>
<dbReference type="Gene3D" id="2.20.28.20">
    <property type="entry name" value="Methionyl-tRNA synthetase, Zn-domain"/>
    <property type="match status" value="1"/>
</dbReference>
<reference evidence="13" key="1">
    <citation type="submission" date="2018-05" db="EMBL/GenBank/DDBJ databases">
        <authorList>
            <person name="Lanie J.A."/>
            <person name="Ng W.-L."/>
            <person name="Kazmierczak K.M."/>
            <person name="Andrzejewski T.M."/>
            <person name="Davidsen T.M."/>
            <person name="Wayne K.J."/>
            <person name="Tettelin H."/>
            <person name="Glass J.I."/>
            <person name="Rusch D."/>
            <person name="Podicherti R."/>
            <person name="Tsui H.-C.T."/>
            <person name="Winkler M.E."/>
        </authorList>
    </citation>
    <scope>NUCLEOTIDE SEQUENCE</scope>
</reference>
<dbReference type="InterPro" id="IPR041872">
    <property type="entry name" value="Anticodon_Met"/>
</dbReference>
<dbReference type="InterPro" id="IPR015413">
    <property type="entry name" value="Methionyl/Leucyl_tRNA_Synth"/>
</dbReference>
<dbReference type="Gene3D" id="1.10.730.10">
    <property type="entry name" value="Isoleucyl-tRNA Synthetase, Domain 1"/>
    <property type="match status" value="1"/>
</dbReference>
<dbReference type="GO" id="GO:0005524">
    <property type="term" value="F:ATP binding"/>
    <property type="evidence" value="ECO:0007669"/>
    <property type="project" value="UniProtKB-KW"/>
</dbReference>
<dbReference type="SUPFAM" id="SSF47323">
    <property type="entry name" value="Anticodon-binding domain of a subclass of class I aminoacyl-tRNA synthetases"/>
    <property type="match status" value="1"/>
</dbReference>
<dbReference type="SUPFAM" id="SSF52374">
    <property type="entry name" value="Nucleotidylyl transferase"/>
    <property type="match status" value="1"/>
</dbReference>
<dbReference type="EC" id="6.1.1.10" evidence="2"/>
<feature type="domain" description="Methionyl/Leucyl tRNA synthetase" evidence="11">
    <location>
        <begin position="5"/>
        <end position="397"/>
    </location>
</feature>
<dbReference type="CDD" id="cd00814">
    <property type="entry name" value="MetRS_core"/>
    <property type="match status" value="1"/>
</dbReference>
<dbReference type="GO" id="GO:0005829">
    <property type="term" value="C:cytosol"/>
    <property type="evidence" value="ECO:0007669"/>
    <property type="project" value="TreeGrafter"/>
</dbReference>
<dbReference type="GO" id="GO:0004825">
    <property type="term" value="F:methionine-tRNA ligase activity"/>
    <property type="evidence" value="ECO:0007669"/>
    <property type="project" value="UniProtKB-EC"/>
</dbReference>
<dbReference type="PROSITE" id="PS00178">
    <property type="entry name" value="AA_TRNA_LIGASE_I"/>
    <property type="match status" value="1"/>
</dbReference>
<evidence type="ECO:0000256" key="10">
    <source>
        <dbReference type="ARBA" id="ARBA00047364"/>
    </source>
</evidence>
<dbReference type="PRINTS" id="PR01041">
    <property type="entry name" value="TRNASYNTHMET"/>
</dbReference>
<keyword evidence="5" id="KW-0547">Nucleotide-binding</keyword>
<protein>
    <recommendedName>
        <fullName evidence="2">methionine--tRNA ligase</fullName>
        <ecNumber evidence="2">6.1.1.10</ecNumber>
    </recommendedName>
    <alternativeName>
        <fullName evidence="9">Methionyl-tRNA synthetase</fullName>
    </alternativeName>
</protein>
<keyword evidence="8" id="KW-0030">Aminoacyl-tRNA synthetase</keyword>
<evidence type="ECO:0000256" key="4">
    <source>
        <dbReference type="ARBA" id="ARBA00022598"/>
    </source>
</evidence>
<dbReference type="FunFam" id="2.20.28.20:FF:000001">
    <property type="entry name" value="Methionine--tRNA ligase"/>
    <property type="match status" value="1"/>
</dbReference>
<dbReference type="InterPro" id="IPR001412">
    <property type="entry name" value="aa-tRNA-synth_I_CS"/>
</dbReference>
<gene>
    <name evidence="13" type="ORF">METZ01_LOCUS60781</name>
</gene>
<dbReference type="Pfam" id="PF09334">
    <property type="entry name" value="tRNA-synt_1g"/>
    <property type="match status" value="1"/>
</dbReference>
<evidence type="ECO:0000256" key="1">
    <source>
        <dbReference type="ARBA" id="ARBA00004496"/>
    </source>
</evidence>
<proteinExistence type="inferred from homology"/>
<name>A0A381SZQ9_9ZZZZ</name>
<dbReference type="InterPro" id="IPR033911">
    <property type="entry name" value="MetRS_core"/>
</dbReference>
<evidence type="ECO:0000259" key="12">
    <source>
        <dbReference type="Pfam" id="PF19303"/>
    </source>
</evidence>
<accession>A0A381SZQ9</accession>
<dbReference type="InterPro" id="IPR029038">
    <property type="entry name" value="MetRS_Zn"/>
</dbReference>
<organism evidence="13">
    <name type="scientific">marine metagenome</name>
    <dbReference type="NCBI Taxonomy" id="408172"/>
    <lineage>
        <taxon>unclassified sequences</taxon>
        <taxon>metagenomes</taxon>
        <taxon>ecological metagenomes</taxon>
    </lineage>
</organism>
<dbReference type="InterPro" id="IPR023458">
    <property type="entry name" value="Met-tRNA_ligase_1"/>
</dbReference>
<evidence type="ECO:0000256" key="8">
    <source>
        <dbReference type="ARBA" id="ARBA00023146"/>
    </source>
</evidence>
<feature type="domain" description="Methionyl-tRNA synthetase anticodon-binding" evidence="12">
    <location>
        <begin position="408"/>
        <end position="554"/>
    </location>
</feature>
<dbReference type="NCBIfam" id="TIGR00398">
    <property type="entry name" value="metG"/>
    <property type="match status" value="1"/>
</dbReference>
<evidence type="ECO:0000256" key="5">
    <source>
        <dbReference type="ARBA" id="ARBA00022741"/>
    </source>
</evidence>
<dbReference type="EMBL" id="UINC01003623">
    <property type="protein sequence ID" value="SVA07927.1"/>
    <property type="molecule type" value="Genomic_DNA"/>
</dbReference>
<evidence type="ECO:0000256" key="3">
    <source>
        <dbReference type="ARBA" id="ARBA00022490"/>
    </source>
</evidence>
<evidence type="ECO:0000256" key="2">
    <source>
        <dbReference type="ARBA" id="ARBA00012838"/>
    </source>
</evidence>
<dbReference type="InterPro" id="IPR009080">
    <property type="entry name" value="tRNAsynth_Ia_anticodon-bd"/>
</dbReference>
<dbReference type="HAMAP" id="MF_00098">
    <property type="entry name" value="Met_tRNA_synth_type1"/>
    <property type="match status" value="1"/>
</dbReference>